<evidence type="ECO:0000256" key="1">
    <source>
        <dbReference type="RuleBase" id="RU365079"/>
    </source>
</evidence>
<keyword evidence="1" id="KW-0496">Mitochondrion</keyword>
<dbReference type="RefSeq" id="XP_001746051.1">
    <property type="nucleotide sequence ID" value="XM_001745999.1"/>
</dbReference>
<dbReference type="FunCoup" id="A9V044">
    <property type="interactions" value="1317"/>
</dbReference>
<dbReference type="OMA" id="GSRQRVH"/>
<keyword evidence="1" id="KW-0811">Translocation</keyword>
<reference evidence="3 4" key="1">
    <citation type="journal article" date="2008" name="Nature">
        <title>The genome of the choanoflagellate Monosiga brevicollis and the origin of metazoans.</title>
        <authorList>
            <consortium name="JGI Sequencing"/>
            <person name="King N."/>
            <person name="Westbrook M.J."/>
            <person name="Young S.L."/>
            <person name="Kuo A."/>
            <person name="Abedin M."/>
            <person name="Chapman J."/>
            <person name="Fairclough S."/>
            <person name="Hellsten U."/>
            <person name="Isogai Y."/>
            <person name="Letunic I."/>
            <person name="Marr M."/>
            <person name="Pincus D."/>
            <person name="Putnam N."/>
            <person name="Rokas A."/>
            <person name="Wright K.J."/>
            <person name="Zuzow R."/>
            <person name="Dirks W."/>
            <person name="Good M."/>
            <person name="Goodstein D."/>
            <person name="Lemons D."/>
            <person name="Li W."/>
            <person name="Lyons J.B."/>
            <person name="Morris A."/>
            <person name="Nichols S."/>
            <person name="Richter D.J."/>
            <person name="Salamov A."/>
            <person name="Bork P."/>
            <person name="Lim W.A."/>
            <person name="Manning G."/>
            <person name="Miller W.T."/>
            <person name="McGinnis W."/>
            <person name="Shapiro H."/>
            <person name="Tjian R."/>
            <person name="Grigoriev I.V."/>
            <person name="Rokhsar D."/>
        </authorList>
    </citation>
    <scope>NUCLEOTIDE SEQUENCE [LARGE SCALE GENOMIC DNA]</scope>
    <source>
        <strain evidence="4">MX1 / ATCC 50154</strain>
    </source>
</reference>
<gene>
    <name evidence="3" type="ORF">MONBRDRAFT_25683</name>
</gene>
<dbReference type="AlphaFoldDB" id="A9V044"/>
<keyword evidence="1" id="KW-0813">Transport</keyword>
<dbReference type="SUPFAM" id="SSF56784">
    <property type="entry name" value="HAD-like"/>
    <property type="match status" value="1"/>
</dbReference>
<keyword evidence="1" id="KW-0653">Protein transport</keyword>
<protein>
    <recommendedName>
        <fullName evidence="1">Mitochondrial import inner membrane translocase subunit TIM50</fullName>
    </recommendedName>
</protein>
<comment type="similarity">
    <text evidence="1">Belongs to the TIM50 family.</text>
</comment>
<proteinExistence type="inferred from homology"/>
<keyword evidence="4" id="KW-1185">Reference proteome</keyword>
<dbReference type="InterPro" id="IPR036412">
    <property type="entry name" value="HAD-like_sf"/>
</dbReference>
<dbReference type="GO" id="GO:0005744">
    <property type="term" value="C:TIM23 mitochondrial import inner membrane translocase complex"/>
    <property type="evidence" value="ECO:0000318"/>
    <property type="project" value="GO_Central"/>
</dbReference>
<sequence>MAAVRKMAQAAFSTTLRGAGARRTLLPARGARRFASTEGDASQSSSEASSMGGWVMAAMGIAGVGGPTTLEEAQRPMNLNEVQNYVTRATKRARQLYQDFTDPEPELLLPEPLPPQYRPTDYTIVLDLEDTLLHSEWTFEHGWRTKKRPFLANFLESCVMELGLELVVFSESQVAEAMLLIDKMDPKQCIQYRLYKPHMRYVDGEPVKDLDWLNRDLSKVIVIDDKPEQVRKHKDNVLRVRPFKGTPEQANDRELLDVLTFLANIVQSRVPDVRDVLRSYEGEESVAEAFQERQRLLLQQQLQHQQAVNEQNANQPRRKRFFGLLG</sequence>
<dbReference type="PROSITE" id="PS50969">
    <property type="entry name" value="FCP1"/>
    <property type="match status" value="1"/>
</dbReference>
<organism evidence="3 4">
    <name type="scientific">Monosiga brevicollis</name>
    <name type="common">Choanoflagellate</name>
    <dbReference type="NCBI Taxonomy" id="81824"/>
    <lineage>
        <taxon>Eukaryota</taxon>
        <taxon>Choanoflagellata</taxon>
        <taxon>Craspedida</taxon>
        <taxon>Salpingoecidae</taxon>
        <taxon>Monosiga</taxon>
    </lineage>
</organism>
<keyword evidence="1" id="KW-0809">Transit peptide</keyword>
<dbReference type="InterPro" id="IPR004274">
    <property type="entry name" value="FCP1_dom"/>
</dbReference>
<dbReference type="STRING" id="81824.A9V044"/>
<dbReference type="Pfam" id="PF03031">
    <property type="entry name" value="NIF"/>
    <property type="match status" value="1"/>
</dbReference>
<dbReference type="InParanoid" id="A9V044"/>
<accession>A9V044</accession>
<comment type="function">
    <text evidence="1">Essential component of the TIM23 complex, a complex that mediates the translocation of transit peptide-containing proteins across the mitochondrial inner membrane.</text>
</comment>
<dbReference type="GeneID" id="5891332"/>
<dbReference type="FunFam" id="3.40.50.1000:FF:000194">
    <property type="entry name" value="Mitochondrial import inner membrane translocase subunit TIM50"/>
    <property type="match status" value="1"/>
</dbReference>
<dbReference type="GO" id="GO:0030150">
    <property type="term" value="P:protein import into mitochondrial matrix"/>
    <property type="evidence" value="ECO:0000318"/>
    <property type="project" value="GO_Central"/>
</dbReference>
<dbReference type="InterPro" id="IPR050365">
    <property type="entry name" value="TIM50"/>
</dbReference>
<feature type="domain" description="FCP1 homology" evidence="2">
    <location>
        <begin position="117"/>
        <end position="265"/>
    </location>
</feature>
<dbReference type="InterPro" id="IPR023214">
    <property type="entry name" value="HAD_sf"/>
</dbReference>
<comment type="subcellular location">
    <subcellularLocation>
        <location evidence="1">Mitochondrion inner membrane</location>
        <topology evidence="1">Single-pass membrane protein</topology>
    </subcellularLocation>
</comment>
<comment type="subunit">
    <text evidence="1">Component of the TIM23 complex.</text>
</comment>
<dbReference type="CDD" id="cd07521">
    <property type="entry name" value="HAD_FCP1-like"/>
    <property type="match status" value="1"/>
</dbReference>
<dbReference type="Proteomes" id="UP000001357">
    <property type="component" value="Unassembled WGS sequence"/>
</dbReference>
<dbReference type="PANTHER" id="PTHR12210">
    <property type="entry name" value="DULLARD PROTEIN PHOSPHATASE"/>
    <property type="match status" value="1"/>
</dbReference>
<dbReference type="eggNOG" id="KOG2832">
    <property type="taxonomic scope" value="Eukaryota"/>
</dbReference>
<dbReference type="Gene3D" id="3.40.50.1000">
    <property type="entry name" value="HAD superfamily/HAD-like"/>
    <property type="match status" value="1"/>
</dbReference>
<evidence type="ECO:0000313" key="3">
    <source>
        <dbReference type="EMBL" id="EDQ88946.1"/>
    </source>
</evidence>
<dbReference type="SMART" id="SM00577">
    <property type="entry name" value="CPDc"/>
    <property type="match status" value="1"/>
</dbReference>
<evidence type="ECO:0000259" key="2">
    <source>
        <dbReference type="PROSITE" id="PS50969"/>
    </source>
</evidence>
<name>A9V044_MONBE</name>
<evidence type="ECO:0000313" key="4">
    <source>
        <dbReference type="Proteomes" id="UP000001357"/>
    </source>
</evidence>
<dbReference type="KEGG" id="mbr:MONBRDRAFT_25683"/>
<dbReference type="EMBL" id="CH991552">
    <property type="protein sequence ID" value="EDQ88946.1"/>
    <property type="molecule type" value="Genomic_DNA"/>
</dbReference>